<proteinExistence type="predicted"/>
<name>A0A1I6V431_9EURY</name>
<gene>
    <name evidence="1" type="ORF">SAMN04488556_0041</name>
</gene>
<dbReference type="Proteomes" id="UP000199199">
    <property type="component" value="Unassembled WGS sequence"/>
</dbReference>
<dbReference type="AlphaFoldDB" id="A0A1I6V431"/>
<accession>A0A1I6V431</accession>
<dbReference type="EMBL" id="FOZS01000010">
    <property type="protein sequence ID" value="SFT08412.1"/>
    <property type="molecule type" value="Genomic_DNA"/>
</dbReference>
<organism evidence="1 2">
    <name type="scientific">Halostagnicola kamekurae</name>
    <dbReference type="NCBI Taxonomy" id="619731"/>
    <lineage>
        <taxon>Archaea</taxon>
        <taxon>Methanobacteriati</taxon>
        <taxon>Methanobacteriota</taxon>
        <taxon>Stenosarchaea group</taxon>
        <taxon>Halobacteria</taxon>
        <taxon>Halobacteriales</taxon>
        <taxon>Natrialbaceae</taxon>
        <taxon>Halostagnicola</taxon>
    </lineage>
</organism>
<protein>
    <submittedName>
        <fullName evidence="1">Uncharacterized protein</fullName>
    </submittedName>
</protein>
<reference evidence="2" key="1">
    <citation type="submission" date="2016-10" db="EMBL/GenBank/DDBJ databases">
        <authorList>
            <person name="Varghese N."/>
            <person name="Submissions S."/>
        </authorList>
    </citation>
    <scope>NUCLEOTIDE SEQUENCE [LARGE SCALE GENOMIC DNA]</scope>
    <source>
        <strain evidence="2">DSM 22427</strain>
    </source>
</reference>
<sequence length="56" mass="6624">MVFAFTTFAIGIFMHHYTLRLNHTTKKVYNRLITERFVLILAVSFPLLKFFSSDIL</sequence>
<evidence type="ECO:0000313" key="2">
    <source>
        <dbReference type="Proteomes" id="UP000199199"/>
    </source>
</evidence>
<keyword evidence="2" id="KW-1185">Reference proteome</keyword>
<evidence type="ECO:0000313" key="1">
    <source>
        <dbReference type="EMBL" id="SFT08412.1"/>
    </source>
</evidence>